<evidence type="ECO:0000256" key="2">
    <source>
        <dbReference type="ARBA" id="ARBA00022692"/>
    </source>
</evidence>
<reference evidence="7" key="1">
    <citation type="journal article" date="2020" name="Stud. Mycol.">
        <title>101 Dothideomycetes genomes: a test case for predicting lifestyles and emergence of pathogens.</title>
        <authorList>
            <person name="Haridas S."/>
            <person name="Albert R."/>
            <person name="Binder M."/>
            <person name="Bloem J."/>
            <person name="Labutti K."/>
            <person name="Salamov A."/>
            <person name="Andreopoulos B."/>
            <person name="Baker S."/>
            <person name="Barry K."/>
            <person name="Bills G."/>
            <person name="Bluhm B."/>
            <person name="Cannon C."/>
            <person name="Castanera R."/>
            <person name="Culley D."/>
            <person name="Daum C."/>
            <person name="Ezra D."/>
            <person name="Gonzalez J."/>
            <person name="Henrissat B."/>
            <person name="Kuo A."/>
            <person name="Liang C."/>
            <person name="Lipzen A."/>
            <person name="Lutzoni F."/>
            <person name="Magnuson J."/>
            <person name="Mondo S."/>
            <person name="Nolan M."/>
            <person name="Ohm R."/>
            <person name="Pangilinan J."/>
            <person name="Park H.-J."/>
            <person name="Ramirez L."/>
            <person name="Alfaro M."/>
            <person name="Sun H."/>
            <person name="Tritt A."/>
            <person name="Yoshinaga Y."/>
            <person name="Zwiers L.-H."/>
            <person name="Turgeon B."/>
            <person name="Goodwin S."/>
            <person name="Spatafora J."/>
            <person name="Crous P."/>
            <person name="Grigoriev I."/>
        </authorList>
    </citation>
    <scope>NUCLEOTIDE SEQUENCE</scope>
    <source>
        <strain evidence="7">CBS 109.77</strain>
    </source>
</reference>
<organism evidence="7 8">
    <name type="scientific">Melanomma pulvis-pyrius CBS 109.77</name>
    <dbReference type="NCBI Taxonomy" id="1314802"/>
    <lineage>
        <taxon>Eukaryota</taxon>
        <taxon>Fungi</taxon>
        <taxon>Dikarya</taxon>
        <taxon>Ascomycota</taxon>
        <taxon>Pezizomycotina</taxon>
        <taxon>Dothideomycetes</taxon>
        <taxon>Pleosporomycetidae</taxon>
        <taxon>Pleosporales</taxon>
        <taxon>Melanommataceae</taxon>
        <taxon>Melanomma</taxon>
    </lineage>
</organism>
<keyword evidence="3 6" id="KW-1133">Transmembrane helix</keyword>
<accession>A0A6A6XJV9</accession>
<dbReference type="GO" id="GO:0016020">
    <property type="term" value="C:membrane"/>
    <property type="evidence" value="ECO:0007669"/>
    <property type="project" value="UniProtKB-SubCell"/>
</dbReference>
<evidence type="ECO:0000313" key="8">
    <source>
        <dbReference type="Proteomes" id="UP000799757"/>
    </source>
</evidence>
<protein>
    <submittedName>
        <fullName evidence="7">RTA1 domain protein</fullName>
    </submittedName>
</protein>
<feature type="transmembrane region" description="Helical" evidence="6">
    <location>
        <begin position="20"/>
        <end position="38"/>
    </location>
</feature>
<feature type="transmembrane region" description="Helical" evidence="6">
    <location>
        <begin position="78"/>
        <end position="101"/>
    </location>
</feature>
<keyword evidence="8" id="KW-1185">Reference proteome</keyword>
<dbReference type="Proteomes" id="UP000799757">
    <property type="component" value="Unassembled WGS sequence"/>
</dbReference>
<feature type="region of interest" description="Disordered" evidence="5">
    <location>
        <begin position="309"/>
        <end position="330"/>
    </location>
</feature>
<evidence type="ECO:0000313" key="7">
    <source>
        <dbReference type="EMBL" id="KAF2795857.1"/>
    </source>
</evidence>
<dbReference type="PANTHER" id="PTHR31465:SF34">
    <property type="entry name" value="DOMAIN PROTEIN, PUTATIVE (AFU_ORTHOLOGUE AFUA_3G00480)-RELATED"/>
    <property type="match status" value="1"/>
</dbReference>
<evidence type="ECO:0000256" key="4">
    <source>
        <dbReference type="ARBA" id="ARBA00023136"/>
    </source>
</evidence>
<name>A0A6A6XJV9_9PLEO</name>
<dbReference type="EMBL" id="MU001846">
    <property type="protein sequence ID" value="KAF2795857.1"/>
    <property type="molecule type" value="Genomic_DNA"/>
</dbReference>
<evidence type="ECO:0000256" key="5">
    <source>
        <dbReference type="SAM" id="MobiDB-lite"/>
    </source>
</evidence>
<keyword evidence="4 6" id="KW-0472">Membrane</keyword>
<dbReference type="AlphaFoldDB" id="A0A6A6XJV9"/>
<dbReference type="InterPro" id="IPR007568">
    <property type="entry name" value="RTA1"/>
</dbReference>
<dbReference type="PANTHER" id="PTHR31465">
    <property type="entry name" value="PROTEIN RTA1-RELATED"/>
    <property type="match status" value="1"/>
</dbReference>
<feature type="transmembrane region" description="Helical" evidence="6">
    <location>
        <begin position="50"/>
        <end position="66"/>
    </location>
</feature>
<keyword evidence="2 6" id="KW-0812">Transmembrane</keyword>
<comment type="subcellular location">
    <subcellularLocation>
        <location evidence="1">Membrane</location>
        <topology evidence="1">Multi-pass membrane protein</topology>
    </subcellularLocation>
</comment>
<dbReference type="Pfam" id="PF04479">
    <property type="entry name" value="RTA1"/>
    <property type="match status" value="1"/>
</dbReference>
<proteinExistence type="predicted"/>
<gene>
    <name evidence="7" type="ORF">K505DRAFT_348342</name>
</gene>
<evidence type="ECO:0000256" key="1">
    <source>
        <dbReference type="ARBA" id="ARBA00004141"/>
    </source>
</evidence>
<dbReference type="OrthoDB" id="3358017at2759"/>
<evidence type="ECO:0000256" key="3">
    <source>
        <dbReference type="ARBA" id="ARBA00022989"/>
    </source>
</evidence>
<feature type="transmembrane region" description="Helical" evidence="6">
    <location>
        <begin position="122"/>
        <end position="142"/>
    </location>
</feature>
<evidence type="ECO:0000256" key="6">
    <source>
        <dbReference type="SAM" id="Phobius"/>
    </source>
</evidence>
<feature type="transmembrane region" description="Helical" evidence="6">
    <location>
        <begin position="162"/>
        <end position="179"/>
    </location>
</feature>
<sequence>MPANGVPVPGSVYIYAPNKIAPAIFAVAFLATGLFHLWQCIHYKSFRITALHPFCCLLFVIGFALREYGSFNYSHLNVYIASQILIFCAPPILELANYHVLGRILFYVPYFAPLHPGRTLTTFGFVSGIVEMMNAIGVSYIANKNLPENLQNLGHILMKASLIVQVVVMASFCLLAGLFHRRCLTAGIKSRNVQGPLTTLYLSSAIILTRTIYRIVEHFTISSIPSDPPAGYDPMSLSPILRYEWYFYVFEASLMLVNEVLWNDYHVYLAQDGRTELVGPGWKDDQPWVMSFIDPFGFVAMCARKGKGKTEGKERPFWEANGFHTGTKKD</sequence>